<comment type="caution">
    <text evidence="3">The sequence shown here is derived from an EMBL/GenBank/DDBJ whole genome shotgun (WGS) entry which is preliminary data.</text>
</comment>
<sequence>MNTTVKLGAFALGMAAVFGASLGAGRAFGPDPAERPDQRVQSSPAAHGDHGGHEAPETAVPPEAGPAKVEIDRAQAPDGRFAFLITGEDGKPVTEYDVQHDKKMHLIVVRKDLSGFRHVHPELRQDGAWEVDSPMEEPGDYRAFADFKPTNGDAQVLKLDVNVPGTATARPLPAPSGTAEVDGYTVTLDGTVTAGGTSELTMDISKDGRPVTDLQPYLGAYGHLVALRKDDLGYLHVHPEGAPGDGETTPGPKITFFVEAPSGGDHRLYLDFQHEGRVHTAEFTVHVH</sequence>
<feature type="region of interest" description="Disordered" evidence="1">
    <location>
        <begin position="28"/>
        <end position="65"/>
    </location>
</feature>
<keyword evidence="4" id="KW-1185">Reference proteome</keyword>
<evidence type="ECO:0000256" key="1">
    <source>
        <dbReference type="SAM" id="MobiDB-lite"/>
    </source>
</evidence>
<reference evidence="4" key="1">
    <citation type="journal article" date="2019" name="Int. J. Syst. Evol. Microbiol.">
        <title>The Global Catalogue of Microorganisms (GCM) 10K type strain sequencing project: providing services to taxonomists for standard genome sequencing and annotation.</title>
        <authorList>
            <consortium name="The Broad Institute Genomics Platform"/>
            <consortium name="The Broad Institute Genome Sequencing Center for Infectious Disease"/>
            <person name="Wu L."/>
            <person name="Ma J."/>
        </authorList>
    </citation>
    <scope>NUCLEOTIDE SEQUENCE [LARGE SCALE GENOMIC DNA]</scope>
    <source>
        <strain evidence="4">JCM 8201</strain>
    </source>
</reference>
<name>A0ABP6GQT1_9ACTN</name>
<dbReference type="Proteomes" id="UP001501842">
    <property type="component" value="Unassembled WGS sequence"/>
</dbReference>
<evidence type="ECO:0000313" key="4">
    <source>
        <dbReference type="Proteomes" id="UP001501842"/>
    </source>
</evidence>
<dbReference type="EMBL" id="BAAATZ010000015">
    <property type="protein sequence ID" value="GAA2729372.1"/>
    <property type="molecule type" value="Genomic_DNA"/>
</dbReference>
<evidence type="ECO:0000256" key="2">
    <source>
        <dbReference type="SAM" id="SignalP"/>
    </source>
</evidence>
<evidence type="ECO:0000313" key="3">
    <source>
        <dbReference type="EMBL" id="GAA2729372.1"/>
    </source>
</evidence>
<proteinExistence type="predicted"/>
<dbReference type="RefSeq" id="WP_344452026.1">
    <property type="nucleotide sequence ID" value="NZ_BAAATZ010000015.1"/>
</dbReference>
<accession>A0ABP6GQT1</accession>
<feature type="compositionally biased region" description="Basic and acidic residues" evidence="1">
    <location>
        <begin position="47"/>
        <end position="56"/>
    </location>
</feature>
<feature type="chain" id="PRO_5045312919" description="Secreted protein" evidence="2">
    <location>
        <begin position="30"/>
        <end position="288"/>
    </location>
</feature>
<feature type="signal peptide" evidence="2">
    <location>
        <begin position="1"/>
        <end position="29"/>
    </location>
</feature>
<keyword evidence="2" id="KW-0732">Signal</keyword>
<organism evidence="3 4">
    <name type="scientific">Actinocorallia aurantiaca</name>
    <dbReference type="NCBI Taxonomy" id="46204"/>
    <lineage>
        <taxon>Bacteria</taxon>
        <taxon>Bacillati</taxon>
        <taxon>Actinomycetota</taxon>
        <taxon>Actinomycetes</taxon>
        <taxon>Streptosporangiales</taxon>
        <taxon>Thermomonosporaceae</taxon>
        <taxon>Actinocorallia</taxon>
    </lineage>
</organism>
<evidence type="ECO:0008006" key="5">
    <source>
        <dbReference type="Google" id="ProtNLM"/>
    </source>
</evidence>
<protein>
    <recommendedName>
        <fullName evidence="5">Secreted protein</fullName>
    </recommendedName>
</protein>
<gene>
    <name evidence="3" type="ORF">GCM10010439_39730</name>
</gene>